<feature type="compositionally biased region" description="Low complexity" evidence="4">
    <location>
        <begin position="265"/>
        <end position="285"/>
    </location>
</feature>
<sequence>MAIPENMIDPRELRILPAADDVLLVEYANLDGVVSHFPALAKANIWGIKELVPAASTIMVHFEPGLISPERLASTIRSITPETERNDNAKTVNIDVLYNGEDFDDVCAMLNLSAEELIARHTANDWQVAFVGFAPGFAYCVGKDPIFNVARRPSPRTRIPAGSVGLAGEFAAVYPGASPGGWQLIGVTDAPMWDLNREQPGLLAPGDHVKYHHVRELLHLNHGVGNDEESAGETPGVETVVQEETQSGTAPGHSSEENSTQTDVETSGETSAQTGSETSSETSNTPAGATTGEKTFAKSVQEALAKTASILPPSEQVPSPYGYLEVVSVGGQLLYQDHGRPGLLDMGVAASGAADPLSMHTANYNVGNPDKRAVLEIAGGGVELKSHMTGVLAISGAKGEVTVTQEDGLYFYPEHGHAFAVDPGDTISIGWFEQGMRAYVAIRGGIAAKRILGSLATDTLANVGPAPLTVGDKIYSDNPSLAGAVADAPRTGTLIEPDTVVKLRITLGPRTDWFTDEAIATLTEQIWTVSNQSDRVGIRLEGEKSLERCVTRELPSEGAVTGAIQVPSNGQPVIFLPDHPLTGGYPVIGALIREDLDVSGQLTPGTRIQFLVDEPFTEL</sequence>
<dbReference type="Pfam" id="PF02682">
    <property type="entry name" value="CT_C_D"/>
    <property type="match status" value="1"/>
</dbReference>
<dbReference type="SMART" id="SM00797">
    <property type="entry name" value="AHS2"/>
    <property type="match status" value="1"/>
</dbReference>
<dbReference type="SUPFAM" id="SSF160467">
    <property type="entry name" value="PH0987 N-terminal domain-like"/>
    <property type="match status" value="1"/>
</dbReference>
<evidence type="ECO:0000256" key="3">
    <source>
        <dbReference type="ARBA" id="ARBA00022840"/>
    </source>
</evidence>
<evidence type="ECO:0000256" key="4">
    <source>
        <dbReference type="SAM" id="MobiDB-lite"/>
    </source>
</evidence>
<feature type="domain" description="Carboxyltransferase" evidence="5">
    <location>
        <begin position="13"/>
        <end position="203"/>
    </location>
</feature>
<keyword evidence="1" id="KW-0547">Nucleotide-binding</keyword>
<evidence type="ECO:0000256" key="2">
    <source>
        <dbReference type="ARBA" id="ARBA00022801"/>
    </source>
</evidence>
<dbReference type="InterPro" id="IPR003833">
    <property type="entry name" value="CT_C_D"/>
</dbReference>
<dbReference type="SUPFAM" id="SSF50891">
    <property type="entry name" value="Cyclophilin-like"/>
    <property type="match status" value="2"/>
</dbReference>
<feature type="domain" description="Carboxyltransferase" evidence="6">
    <location>
        <begin position="345"/>
        <end position="619"/>
    </location>
</feature>
<dbReference type="InterPro" id="IPR052708">
    <property type="entry name" value="PxpC"/>
</dbReference>
<organism evidence="7 8">
    <name type="scientific">Actinotignum urinale</name>
    <dbReference type="NCBI Taxonomy" id="190146"/>
    <lineage>
        <taxon>Bacteria</taxon>
        <taxon>Bacillati</taxon>
        <taxon>Actinomycetota</taxon>
        <taxon>Actinomycetes</taxon>
        <taxon>Actinomycetales</taxon>
        <taxon>Actinomycetaceae</taxon>
        <taxon>Actinotignum</taxon>
    </lineage>
</organism>
<evidence type="ECO:0000256" key="1">
    <source>
        <dbReference type="ARBA" id="ARBA00022741"/>
    </source>
</evidence>
<comment type="caution">
    <text evidence="7">The sequence shown here is derived from an EMBL/GenBank/DDBJ whole genome shotgun (WGS) entry which is preliminary data.</text>
</comment>
<evidence type="ECO:0000313" key="7">
    <source>
        <dbReference type="EMBL" id="MDY5154818.1"/>
    </source>
</evidence>
<dbReference type="Pfam" id="PF02626">
    <property type="entry name" value="CT_A_B"/>
    <property type="match status" value="1"/>
</dbReference>
<dbReference type="SMART" id="SM00796">
    <property type="entry name" value="AHS1"/>
    <property type="match status" value="1"/>
</dbReference>
<keyword evidence="2" id="KW-0378">Hydrolase</keyword>
<dbReference type="NCBIfam" id="TIGR00724">
    <property type="entry name" value="urea_amlyse_rel"/>
    <property type="match status" value="1"/>
</dbReference>
<protein>
    <submittedName>
        <fullName evidence="7">5-oxoprolinase/urea amidolyase family protein</fullName>
    </submittedName>
</protein>
<reference evidence="7" key="1">
    <citation type="submission" date="2023-10" db="EMBL/GenBank/DDBJ databases">
        <title>Whole Genome based description of the genera Actinobaculum and Actinotignum reveals a complex phylogenetic relationship within the species included in the genus Actinotignum.</title>
        <authorList>
            <person name="Jensen C.S."/>
            <person name="Dargis R."/>
            <person name="Kemp M."/>
            <person name="Christensen J.J."/>
        </authorList>
    </citation>
    <scope>NUCLEOTIDE SEQUENCE</scope>
    <source>
        <strain evidence="7">SLA_B511</strain>
    </source>
</reference>
<dbReference type="Proteomes" id="UP001281731">
    <property type="component" value="Unassembled WGS sequence"/>
</dbReference>
<dbReference type="Gene3D" id="2.40.100.10">
    <property type="entry name" value="Cyclophilin-like"/>
    <property type="match status" value="2"/>
</dbReference>
<proteinExistence type="predicted"/>
<feature type="region of interest" description="Disordered" evidence="4">
    <location>
        <begin position="224"/>
        <end position="292"/>
    </location>
</feature>
<dbReference type="Gene3D" id="3.30.1360.40">
    <property type="match status" value="1"/>
</dbReference>
<dbReference type="EMBL" id="JAWNGC010000003">
    <property type="protein sequence ID" value="MDY5154818.1"/>
    <property type="molecule type" value="Genomic_DNA"/>
</dbReference>
<accession>A0AAW9HLP5</accession>
<gene>
    <name evidence="7" type="ORF">R6G80_03640</name>
</gene>
<evidence type="ECO:0000259" key="5">
    <source>
        <dbReference type="SMART" id="SM00796"/>
    </source>
</evidence>
<dbReference type="PANTHER" id="PTHR43309">
    <property type="entry name" value="5-OXOPROLINASE SUBUNIT C"/>
    <property type="match status" value="1"/>
</dbReference>
<evidence type="ECO:0000313" key="8">
    <source>
        <dbReference type="Proteomes" id="UP001281731"/>
    </source>
</evidence>
<keyword evidence="3" id="KW-0067">ATP-binding</keyword>
<dbReference type="PANTHER" id="PTHR43309:SF3">
    <property type="entry name" value="5-OXOPROLINASE SUBUNIT C"/>
    <property type="match status" value="1"/>
</dbReference>
<dbReference type="GO" id="GO:0005524">
    <property type="term" value="F:ATP binding"/>
    <property type="evidence" value="ECO:0007669"/>
    <property type="project" value="UniProtKB-KW"/>
</dbReference>
<name>A0AAW9HLP5_9ACTO</name>
<dbReference type="InterPro" id="IPR029000">
    <property type="entry name" value="Cyclophilin-like_dom_sf"/>
</dbReference>
<evidence type="ECO:0000259" key="6">
    <source>
        <dbReference type="SMART" id="SM00797"/>
    </source>
</evidence>
<dbReference type="InterPro" id="IPR003778">
    <property type="entry name" value="CT_A_B"/>
</dbReference>
<dbReference type="RefSeq" id="WP_320756439.1">
    <property type="nucleotide sequence ID" value="NZ_JAWNGC010000003.1"/>
</dbReference>
<dbReference type="AlphaFoldDB" id="A0AAW9HLP5"/>
<dbReference type="GO" id="GO:0016787">
    <property type="term" value="F:hydrolase activity"/>
    <property type="evidence" value="ECO:0007669"/>
    <property type="project" value="UniProtKB-KW"/>
</dbReference>